<keyword evidence="1" id="KW-1133">Transmembrane helix</keyword>
<keyword evidence="1" id="KW-0472">Membrane</keyword>
<evidence type="ECO:0000313" key="3">
    <source>
        <dbReference type="EMBL" id="CAF3704253.1"/>
    </source>
</evidence>
<keyword evidence="1" id="KW-0812">Transmembrane</keyword>
<dbReference type="AlphaFoldDB" id="A0A815VQC0"/>
<feature type="transmembrane region" description="Helical" evidence="1">
    <location>
        <begin position="150"/>
        <end position="173"/>
    </location>
</feature>
<name>A0A815VQC0_9BILA</name>
<dbReference type="EMBL" id="CAJOAZ010000731">
    <property type="protein sequence ID" value="CAF3704253.1"/>
    <property type="molecule type" value="Genomic_DNA"/>
</dbReference>
<accession>A0A815VQC0</accession>
<organism evidence="2 4">
    <name type="scientific">Adineta steineri</name>
    <dbReference type="NCBI Taxonomy" id="433720"/>
    <lineage>
        <taxon>Eukaryota</taxon>
        <taxon>Metazoa</taxon>
        <taxon>Spiralia</taxon>
        <taxon>Gnathifera</taxon>
        <taxon>Rotifera</taxon>
        <taxon>Eurotatoria</taxon>
        <taxon>Bdelloidea</taxon>
        <taxon>Adinetida</taxon>
        <taxon>Adinetidae</taxon>
        <taxon>Adineta</taxon>
    </lineage>
</organism>
<sequence length="194" mass="22207">MYLDPPKEVTILQQNEKQMKKGFVPLARDRSQSTRLNHENKTDTIKQIKYCEICIVDSTCTDDSIYFNISISKDCRNPLNIFFTYWTDVNAKRHQYNTTTTCTHCYTNIAIDSIRSAWDYTLTLESPQSLNRCPAQHVAHCGGEMSRITWYITGGLSGLFLVIGVILCSIKLCRSSKNQIKPKKKKMEVPVINA</sequence>
<protein>
    <submittedName>
        <fullName evidence="2">Uncharacterized protein</fullName>
    </submittedName>
</protein>
<evidence type="ECO:0000256" key="1">
    <source>
        <dbReference type="SAM" id="Phobius"/>
    </source>
</evidence>
<evidence type="ECO:0000313" key="2">
    <source>
        <dbReference type="EMBL" id="CAF1535218.1"/>
    </source>
</evidence>
<dbReference type="EMBL" id="CAJNOG010003740">
    <property type="protein sequence ID" value="CAF1535218.1"/>
    <property type="molecule type" value="Genomic_DNA"/>
</dbReference>
<comment type="caution">
    <text evidence="2">The sequence shown here is derived from an EMBL/GenBank/DDBJ whole genome shotgun (WGS) entry which is preliminary data.</text>
</comment>
<gene>
    <name evidence="2" type="ORF">JYZ213_LOCUS45379</name>
    <name evidence="3" type="ORF">OXD698_LOCUS12498</name>
</gene>
<dbReference type="Proteomes" id="UP000663844">
    <property type="component" value="Unassembled WGS sequence"/>
</dbReference>
<reference evidence="2" key="1">
    <citation type="submission" date="2021-02" db="EMBL/GenBank/DDBJ databases">
        <authorList>
            <person name="Nowell W R."/>
        </authorList>
    </citation>
    <scope>NUCLEOTIDE SEQUENCE</scope>
</reference>
<proteinExistence type="predicted"/>
<dbReference type="Proteomes" id="UP000663845">
    <property type="component" value="Unassembled WGS sequence"/>
</dbReference>
<evidence type="ECO:0000313" key="4">
    <source>
        <dbReference type="Proteomes" id="UP000663845"/>
    </source>
</evidence>